<feature type="transmembrane region" description="Helical" evidence="1">
    <location>
        <begin position="65"/>
        <end position="83"/>
    </location>
</feature>
<keyword evidence="3" id="KW-1185">Reference proteome</keyword>
<gene>
    <name evidence="2" type="ORF">HNR37_000543</name>
</gene>
<evidence type="ECO:0000313" key="2">
    <source>
        <dbReference type="EMBL" id="MBB5021237.1"/>
    </source>
</evidence>
<sequence>MEQEYSQENNKNGTTTLSQDLHYILAHEGEFLTLNQILDRLGSRSFGLLAILFSFPSALPVPAPGYSVPFGIILMLLGIQVALGKSKPWFPRRILQWRITALRSQKLLAQASRFFARTEALVRPRMLWLTRSWVRPVSGTVIMTMAFLMLFPIPLTNTAPALVIFLCGVGMSERDGLFLLGAVIMGVLAAAFYATIILAFVLLGPQALEIVAAWF</sequence>
<organism evidence="2 3">
    <name type="scientific">Desulfurispira natronophila</name>
    <dbReference type="NCBI Taxonomy" id="682562"/>
    <lineage>
        <taxon>Bacteria</taxon>
        <taxon>Pseudomonadati</taxon>
        <taxon>Chrysiogenota</taxon>
        <taxon>Chrysiogenia</taxon>
        <taxon>Chrysiogenales</taxon>
        <taxon>Chrysiogenaceae</taxon>
        <taxon>Desulfurispira</taxon>
    </lineage>
</organism>
<proteinExistence type="predicted"/>
<dbReference type="EMBL" id="JACHID010000002">
    <property type="protein sequence ID" value="MBB5021237.1"/>
    <property type="molecule type" value="Genomic_DNA"/>
</dbReference>
<dbReference type="RefSeq" id="WP_183729567.1">
    <property type="nucleotide sequence ID" value="NZ_JACHID010000002.1"/>
</dbReference>
<protein>
    <recommendedName>
        <fullName evidence="4">Exopolysaccharide biosynthesis protein</fullName>
    </recommendedName>
</protein>
<dbReference type="Proteomes" id="UP000528322">
    <property type="component" value="Unassembled WGS sequence"/>
</dbReference>
<keyword evidence="1" id="KW-0812">Transmembrane</keyword>
<evidence type="ECO:0000256" key="1">
    <source>
        <dbReference type="SAM" id="Phobius"/>
    </source>
</evidence>
<evidence type="ECO:0008006" key="4">
    <source>
        <dbReference type="Google" id="ProtNLM"/>
    </source>
</evidence>
<evidence type="ECO:0000313" key="3">
    <source>
        <dbReference type="Proteomes" id="UP000528322"/>
    </source>
</evidence>
<reference evidence="2 3" key="1">
    <citation type="submission" date="2020-08" db="EMBL/GenBank/DDBJ databases">
        <title>Genomic Encyclopedia of Type Strains, Phase IV (KMG-IV): sequencing the most valuable type-strain genomes for metagenomic binning, comparative biology and taxonomic classification.</title>
        <authorList>
            <person name="Goeker M."/>
        </authorList>
    </citation>
    <scope>NUCLEOTIDE SEQUENCE [LARGE SCALE GENOMIC DNA]</scope>
    <source>
        <strain evidence="2 3">DSM 22071</strain>
    </source>
</reference>
<dbReference type="PANTHER" id="PTHR41795">
    <property type="entry name" value="EXOPOLYSACCHARIDE SYNTHESIS PROTEIN"/>
    <property type="match status" value="1"/>
</dbReference>
<dbReference type="PANTHER" id="PTHR41795:SF1">
    <property type="entry name" value="EXOPOLYSACCHARIDE SYNTHESIS PROTEIN"/>
    <property type="match status" value="1"/>
</dbReference>
<feature type="transmembrane region" description="Helical" evidence="1">
    <location>
        <begin position="176"/>
        <end position="203"/>
    </location>
</feature>
<dbReference type="PIRSF" id="PIRSF033239">
    <property type="entry name" value="ExoD"/>
    <property type="match status" value="1"/>
</dbReference>
<dbReference type="Pfam" id="PF06055">
    <property type="entry name" value="ExoD"/>
    <property type="match status" value="1"/>
</dbReference>
<accession>A0A7W7Y3Q0</accession>
<comment type="caution">
    <text evidence="2">The sequence shown here is derived from an EMBL/GenBank/DDBJ whole genome shotgun (WGS) entry which is preliminary data.</text>
</comment>
<keyword evidence="1" id="KW-0472">Membrane</keyword>
<dbReference type="AlphaFoldDB" id="A0A7W7Y3Q0"/>
<dbReference type="InterPro" id="IPR010331">
    <property type="entry name" value="ExoD"/>
</dbReference>
<name>A0A7W7Y3Q0_9BACT</name>
<keyword evidence="1" id="KW-1133">Transmembrane helix</keyword>
<feature type="transmembrane region" description="Helical" evidence="1">
    <location>
        <begin position="133"/>
        <end position="156"/>
    </location>
</feature>